<dbReference type="InterPro" id="IPR036412">
    <property type="entry name" value="HAD-like_sf"/>
</dbReference>
<comment type="caution">
    <text evidence="1">The sequence shown here is derived from an EMBL/GenBank/DDBJ whole genome shotgun (WGS) entry which is preliminary data.</text>
</comment>
<dbReference type="InterPro" id="IPR023214">
    <property type="entry name" value="HAD_sf"/>
</dbReference>
<sequence length="293" mass="34962">MKKLWGEADFYRKINVETSVPWEFSRILLIRNWGETMLHNLANFVFYIENTLLKDNELKKDYLEFINKVSLDRCYFFTHNCDISRKSLYRILKSNGIACHFDNVLTPAYFLLEYCKSLYNKFTIYPISDTKDWGDFHLHNIKIDYNNPDLIFISTSHITNDDLKIINGFNVPMVFSSNLCANRFYNCDMCKNDCCLKYIKTFYKNRLIISDPPPLYNSIYLFKKLNIETRDTMVTTDFLRDDYIQFQRSGCKLILLLRDKLTFENYLKSPYEADIVTDSFENLSYFLNLKEEV</sequence>
<proteinExistence type="predicted"/>
<evidence type="ECO:0000313" key="1">
    <source>
        <dbReference type="EMBL" id="PRR80780.1"/>
    </source>
</evidence>
<name>A0A2T0BA63_9CLOT</name>
<dbReference type="EMBL" id="PVXO01000003">
    <property type="protein sequence ID" value="PRR80780.1"/>
    <property type="molecule type" value="Genomic_DNA"/>
</dbReference>
<dbReference type="Proteomes" id="UP000239706">
    <property type="component" value="Unassembled WGS sequence"/>
</dbReference>
<dbReference type="AlphaFoldDB" id="A0A2T0BA63"/>
<protein>
    <submittedName>
        <fullName evidence="1">Uncharacterized protein</fullName>
    </submittedName>
</protein>
<reference evidence="1 2" key="1">
    <citation type="submission" date="2018-03" db="EMBL/GenBank/DDBJ databases">
        <title>Genome sequence of Clostridium liquoris DSM 100320.</title>
        <authorList>
            <person name="Poehlein A."/>
            <person name="Daniel R."/>
        </authorList>
    </citation>
    <scope>NUCLEOTIDE SEQUENCE [LARGE SCALE GENOMIC DNA]</scope>
    <source>
        <strain evidence="1 2">DSM 100320</strain>
    </source>
</reference>
<gene>
    <name evidence="1" type="ORF">CLLI_00520</name>
</gene>
<organism evidence="1 2">
    <name type="scientific">Clostridium liquoris</name>
    <dbReference type="NCBI Taxonomy" id="1289519"/>
    <lineage>
        <taxon>Bacteria</taxon>
        <taxon>Bacillati</taxon>
        <taxon>Bacillota</taxon>
        <taxon>Clostridia</taxon>
        <taxon>Eubacteriales</taxon>
        <taxon>Clostridiaceae</taxon>
        <taxon>Clostridium</taxon>
    </lineage>
</organism>
<accession>A0A2T0BA63</accession>
<dbReference type="SUPFAM" id="SSF56784">
    <property type="entry name" value="HAD-like"/>
    <property type="match status" value="1"/>
</dbReference>
<evidence type="ECO:0000313" key="2">
    <source>
        <dbReference type="Proteomes" id="UP000239706"/>
    </source>
</evidence>
<dbReference type="Gene3D" id="3.40.50.1000">
    <property type="entry name" value="HAD superfamily/HAD-like"/>
    <property type="match status" value="2"/>
</dbReference>
<keyword evidence="2" id="KW-1185">Reference proteome</keyword>